<evidence type="ECO:0000313" key="3">
    <source>
        <dbReference type="Proteomes" id="UP000324800"/>
    </source>
</evidence>
<dbReference type="Proteomes" id="UP000324800">
    <property type="component" value="Unassembled WGS sequence"/>
</dbReference>
<dbReference type="AlphaFoldDB" id="A0A5J4TSK2"/>
<feature type="compositionally biased region" description="Basic and acidic residues" evidence="1">
    <location>
        <begin position="51"/>
        <end position="60"/>
    </location>
</feature>
<feature type="region of interest" description="Disordered" evidence="1">
    <location>
        <begin position="51"/>
        <end position="70"/>
    </location>
</feature>
<proteinExistence type="predicted"/>
<evidence type="ECO:0000256" key="1">
    <source>
        <dbReference type="SAM" id="MobiDB-lite"/>
    </source>
</evidence>
<dbReference type="EMBL" id="SNRW01026288">
    <property type="protein sequence ID" value="KAA6360903.1"/>
    <property type="molecule type" value="Genomic_DNA"/>
</dbReference>
<accession>A0A5J4TSK2</accession>
<reference evidence="2 3" key="1">
    <citation type="submission" date="2019-03" db="EMBL/GenBank/DDBJ databases">
        <title>Single cell metagenomics reveals metabolic interactions within the superorganism composed of flagellate Streblomastix strix and complex community of Bacteroidetes bacteria on its surface.</title>
        <authorList>
            <person name="Treitli S.C."/>
            <person name="Kolisko M."/>
            <person name="Husnik F."/>
            <person name="Keeling P."/>
            <person name="Hampl V."/>
        </authorList>
    </citation>
    <scope>NUCLEOTIDE SEQUENCE [LARGE SCALE GENOMIC DNA]</scope>
    <source>
        <strain evidence="2">ST1C</strain>
    </source>
</reference>
<organism evidence="2 3">
    <name type="scientific">Streblomastix strix</name>
    <dbReference type="NCBI Taxonomy" id="222440"/>
    <lineage>
        <taxon>Eukaryota</taxon>
        <taxon>Metamonada</taxon>
        <taxon>Preaxostyla</taxon>
        <taxon>Oxymonadida</taxon>
        <taxon>Streblomastigidae</taxon>
        <taxon>Streblomastix</taxon>
    </lineage>
</organism>
<comment type="caution">
    <text evidence="2">The sequence shown here is derived from an EMBL/GenBank/DDBJ whole genome shotgun (WGS) entry which is preliminary data.</text>
</comment>
<protein>
    <submittedName>
        <fullName evidence="2">Uncharacterized protein</fullName>
    </submittedName>
</protein>
<name>A0A5J4TSK2_9EUKA</name>
<gene>
    <name evidence="2" type="ORF">EZS28_043569</name>
</gene>
<evidence type="ECO:0000313" key="2">
    <source>
        <dbReference type="EMBL" id="KAA6360903.1"/>
    </source>
</evidence>
<sequence>MPFPVIRTAWSADGNCVAVGSKLAVSVSYVQPYIKKLNDYEKEREADECQRREQAEAEMKKRIHKKHQKN</sequence>
<feature type="compositionally biased region" description="Basic residues" evidence="1">
    <location>
        <begin position="61"/>
        <end position="70"/>
    </location>
</feature>